<dbReference type="Proteomes" id="UP000644147">
    <property type="component" value="Unassembled WGS sequence"/>
</dbReference>
<evidence type="ECO:0000313" key="1">
    <source>
        <dbReference type="EMBL" id="MBK0404645.1"/>
    </source>
</evidence>
<sequence length="154" mass="16903">MKHLLVLICLFAATGCNSENKERNRQAGPKHEKAKLISMKSTKDNAIETLRKSDCSKSAEAAESAYKYANKALNAESLDNIQDNSKDAMQAFGEARKYAAKCGCTRTNEVADNGFMFSKKAYQSGNLRDALNYAQEARKVATALLVVSDSCSYK</sequence>
<comment type="caution">
    <text evidence="1">The sequence shown here is derived from an EMBL/GenBank/DDBJ whole genome shotgun (WGS) entry which is preliminary data.</text>
</comment>
<reference evidence="1 2" key="1">
    <citation type="submission" date="2020-12" db="EMBL/GenBank/DDBJ databases">
        <title>Bacterial novel species Adhaeribacter sp. BT258 isolated from soil.</title>
        <authorList>
            <person name="Jung H.-Y."/>
        </authorList>
    </citation>
    <scope>NUCLEOTIDE SEQUENCE [LARGE SCALE GENOMIC DNA]</scope>
    <source>
        <strain evidence="1 2">BT258</strain>
    </source>
</reference>
<dbReference type="EMBL" id="JAEHFX010000010">
    <property type="protein sequence ID" value="MBK0404645.1"/>
    <property type="molecule type" value="Genomic_DNA"/>
</dbReference>
<keyword evidence="2" id="KW-1185">Reference proteome</keyword>
<name>A0ABS1C7S3_9BACT</name>
<organism evidence="1 2">
    <name type="scientific">Adhaeribacter terrigena</name>
    <dbReference type="NCBI Taxonomy" id="2793070"/>
    <lineage>
        <taxon>Bacteria</taxon>
        <taxon>Pseudomonadati</taxon>
        <taxon>Bacteroidota</taxon>
        <taxon>Cytophagia</taxon>
        <taxon>Cytophagales</taxon>
        <taxon>Hymenobacteraceae</taxon>
        <taxon>Adhaeribacter</taxon>
    </lineage>
</organism>
<gene>
    <name evidence="1" type="ORF">I5M27_16745</name>
</gene>
<protein>
    <recommendedName>
        <fullName evidence="3">DUF4398 domain-containing protein</fullName>
    </recommendedName>
</protein>
<evidence type="ECO:0000313" key="2">
    <source>
        <dbReference type="Proteomes" id="UP000644147"/>
    </source>
</evidence>
<dbReference type="PROSITE" id="PS51257">
    <property type="entry name" value="PROKAR_LIPOPROTEIN"/>
    <property type="match status" value="1"/>
</dbReference>
<evidence type="ECO:0008006" key="3">
    <source>
        <dbReference type="Google" id="ProtNLM"/>
    </source>
</evidence>
<accession>A0ABS1C7S3</accession>
<dbReference type="RefSeq" id="WP_200507489.1">
    <property type="nucleotide sequence ID" value="NZ_JAEHFX010000010.1"/>
</dbReference>
<proteinExistence type="predicted"/>